<dbReference type="PANTHER" id="PTHR24276:SF91">
    <property type="entry name" value="AT26814P-RELATED"/>
    <property type="match status" value="1"/>
</dbReference>
<evidence type="ECO:0000256" key="4">
    <source>
        <dbReference type="ARBA" id="ARBA00022801"/>
    </source>
</evidence>
<evidence type="ECO:0000256" key="2">
    <source>
        <dbReference type="ARBA" id="ARBA00022670"/>
    </source>
</evidence>
<dbReference type="SUPFAM" id="SSF50494">
    <property type="entry name" value="Trypsin-like serine proteases"/>
    <property type="match status" value="2"/>
</dbReference>
<comment type="caution">
    <text evidence="11">The sequence shown here is derived from an EMBL/GenBank/DDBJ whole genome shotgun (WGS) entry which is preliminary data.</text>
</comment>
<dbReference type="PROSITE" id="PS50240">
    <property type="entry name" value="TRYPSIN_DOM"/>
    <property type="match status" value="2"/>
</dbReference>
<evidence type="ECO:0000256" key="7">
    <source>
        <dbReference type="ARBA" id="ARBA00023157"/>
    </source>
</evidence>
<reference evidence="11" key="2">
    <citation type="submission" date="2023-03" db="EMBL/GenBank/DDBJ databases">
        <authorList>
            <person name="Inwood S.N."/>
            <person name="Skelly J.G."/>
            <person name="Guhlin J."/>
            <person name="Harrop T.W.R."/>
            <person name="Goldson S.G."/>
            <person name="Dearden P.K."/>
        </authorList>
    </citation>
    <scope>NUCLEOTIDE SEQUENCE</scope>
    <source>
        <strain evidence="11">Irish</strain>
        <tissue evidence="11">Whole body</tissue>
    </source>
</reference>
<name>A0AA39C4F5_9HYME</name>
<dbReference type="InterPro" id="IPR043504">
    <property type="entry name" value="Peptidase_S1_PA_chymotrypsin"/>
</dbReference>
<dbReference type="FunFam" id="2.40.10.10:FF:000077">
    <property type="entry name" value="Predicted protein"/>
    <property type="match status" value="1"/>
</dbReference>
<keyword evidence="5 8" id="KW-0720">Serine protease</keyword>
<keyword evidence="6" id="KW-0865">Zymogen</keyword>
<proteinExistence type="inferred from homology"/>
<dbReference type="EMBL" id="JAQQBS010001425">
    <property type="protein sequence ID" value="KAK0157736.1"/>
    <property type="molecule type" value="Genomic_DNA"/>
</dbReference>
<dbReference type="FunFam" id="2.40.10.10:FF:000068">
    <property type="entry name" value="transmembrane protease serine 2"/>
    <property type="match status" value="1"/>
</dbReference>
<dbReference type="PRINTS" id="PR00722">
    <property type="entry name" value="CHYMOTRYPSIN"/>
</dbReference>
<evidence type="ECO:0000256" key="5">
    <source>
        <dbReference type="ARBA" id="ARBA00022825"/>
    </source>
</evidence>
<accession>A0AA39C4F5</accession>
<dbReference type="InterPro" id="IPR009003">
    <property type="entry name" value="Peptidase_S1_PA"/>
</dbReference>
<keyword evidence="7" id="KW-1015">Disulfide bond</keyword>
<dbReference type="Gene3D" id="2.40.10.10">
    <property type="entry name" value="Trypsin-like serine proteases"/>
    <property type="match status" value="2"/>
</dbReference>
<dbReference type="AlphaFoldDB" id="A0AA39C4F5"/>
<dbReference type="InterPro" id="IPR050430">
    <property type="entry name" value="Peptidase_S1"/>
</dbReference>
<gene>
    <name evidence="11" type="ORF">PV328_011437</name>
</gene>
<protein>
    <recommendedName>
        <fullName evidence="10">Peptidase S1 domain-containing protein</fullName>
    </recommendedName>
</protein>
<evidence type="ECO:0000256" key="1">
    <source>
        <dbReference type="ARBA" id="ARBA00007664"/>
    </source>
</evidence>
<dbReference type="InterPro" id="IPR018114">
    <property type="entry name" value="TRYPSIN_HIS"/>
</dbReference>
<evidence type="ECO:0000313" key="11">
    <source>
        <dbReference type="EMBL" id="KAK0157736.1"/>
    </source>
</evidence>
<feature type="signal peptide" evidence="9">
    <location>
        <begin position="1"/>
        <end position="16"/>
    </location>
</feature>
<dbReference type="PROSITE" id="PS00135">
    <property type="entry name" value="TRYPSIN_SER"/>
    <property type="match status" value="1"/>
</dbReference>
<evidence type="ECO:0000259" key="10">
    <source>
        <dbReference type="PROSITE" id="PS50240"/>
    </source>
</evidence>
<sequence>MLKFYILATIFTVAIATPLQPPSLTRTNNGRIVGGYDAKIEDVPYQVSLSLWGQLYCGGSIISENWVVTAAHCATQSPSRYTIRAGSNKATSNGSTHKVDKIISHKNYGNVQGFDIALMHVSNPFKFNEKRKPIPLFEQNEEAVAGSIAVISGWGDDYPKGTNILQRAKVPIISKKKCNENYVDIGGVPDNEICAGYSHGGTDSCQGDSGGPLAINGRLAGITSWGRGCAQAGYPGVYTEVSAHRSWIKRNTADDSETNSNINVRFFGGSTLNHIKKAPHQVSVQYRGQHVCGGSIINENWVITAARCVRGLKRCYSIRAGSLYHHQDGTIHMVNRIIIHEHFNFTSHGFAINDIALIHIATPFVIDSSRKSIPLAYINGVIFPLSHIYMYGWGDKTTNAKSNLKIYKTKALNKITCNTTYENYGGIYDNQGCTSDFRGKTSLCENDAGGPVVYKTRLIGVLFWTEGCGRSNYPNVFTEISAYRFWIRRHTGI</sequence>
<dbReference type="GO" id="GO:0006508">
    <property type="term" value="P:proteolysis"/>
    <property type="evidence" value="ECO:0007669"/>
    <property type="project" value="UniProtKB-KW"/>
</dbReference>
<dbReference type="PANTHER" id="PTHR24276">
    <property type="entry name" value="POLYSERASE-RELATED"/>
    <property type="match status" value="1"/>
</dbReference>
<evidence type="ECO:0000256" key="3">
    <source>
        <dbReference type="ARBA" id="ARBA00022729"/>
    </source>
</evidence>
<keyword evidence="2 8" id="KW-0645">Protease</keyword>
<evidence type="ECO:0000256" key="8">
    <source>
        <dbReference type="RuleBase" id="RU363034"/>
    </source>
</evidence>
<feature type="domain" description="Peptidase S1" evidence="10">
    <location>
        <begin position="32"/>
        <end position="253"/>
    </location>
</feature>
<dbReference type="Proteomes" id="UP001168990">
    <property type="component" value="Unassembled WGS sequence"/>
</dbReference>
<dbReference type="SMART" id="SM00020">
    <property type="entry name" value="Tryp_SPc"/>
    <property type="match status" value="2"/>
</dbReference>
<evidence type="ECO:0000313" key="12">
    <source>
        <dbReference type="Proteomes" id="UP001168990"/>
    </source>
</evidence>
<feature type="chain" id="PRO_5041442827" description="Peptidase S1 domain-containing protein" evidence="9">
    <location>
        <begin position="17"/>
        <end position="493"/>
    </location>
</feature>
<keyword evidence="4 8" id="KW-0378">Hydrolase</keyword>
<keyword evidence="3 9" id="KW-0732">Signal</keyword>
<evidence type="ECO:0000256" key="9">
    <source>
        <dbReference type="SAM" id="SignalP"/>
    </source>
</evidence>
<dbReference type="Pfam" id="PF00089">
    <property type="entry name" value="Trypsin"/>
    <property type="match status" value="2"/>
</dbReference>
<comment type="similarity">
    <text evidence="1">Belongs to the peptidase S1 family.</text>
</comment>
<dbReference type="InterPro" id="IPR001314">
    <property type="entry name" value="Peptidase_S1A"/>
</dbReference>
<dbReference type="PROSITE" id="PS00134">
    <property type="entry name" value="TRYPSIN_HIS"/>
    <property type="match status" value="1"/>
</dbReference>
<reference evidence="11" key="1">
    <citation type="journal article" date="2023" name="bioRxiv">
        <title>Scaffold-level genome assemblies of two parasitoid biocontrol wasps reveal the parthenogenesis mechanism and an associated novel virus.</title>
        <authorList>
            <person name="Inwood S."/>
            <person name="Skelly J."/>
            <person name="Guhlin J."/>
            <person name="Harrop T."/>
            <person name="Goldson S."/>
            <person name="Dearden P."/>
        </authorList>
    </citation>
    <scope>NUCLEOTIDE SEQUENCE</scope>
    <source>
        <strain evidence="11">Irish</strain>
        <tissue evidence="11">Whole body</tissue>
    </source>
</reference>
<organism evidence="11 12">
    <name type="scientific">Microctonus aethiopoides</name>
    <dbReference type="NCBI Taxonomy" id="144406"/>
    <lineage>
        <taxon>Eukaryota</taxon>
        <taxon>Metazoa</taxon>
        <taxon>Ecdysozoa</taxon>
        <taxon>Arthropoda</taxon>
        <taxon>Hexapoda</taxon>
        <taxon>Insecta</taxon>
        <taxon>Pterygota</taxon>
        <taxon>Neoptera</taxon>
        <taxon>Endopterygota</taxon>
        <taxon>Hymenoptera</taxon>
        <taxon>Apocrita</taxon>
        <taxon>Ichneumonoidea</taxon>
        <taxon>Braconidae</taxon>
        <taxon>Euphorinae</taxon>
        <taxon>Microctonus</taxon>
    </lineage>
</organism>
<feature type="domain" description="Peptidase S1" evidence="10">
    <location>
        <begin position="266"/>
        <end position="492"/>
    </location>
</feature>
<dbReference type="CDD" id="cd00190">
    <property type="entry name" value="Tryp_SPc"/>
    <property type="match status" value="2"/>
</dbReference>
<keyword evidence="12" id="KW-1185">Reference proteome</keyword>
<dbReference type="InterPro" id="IPR001254">
    <property type="entry name" value="Trypsin_dom"/>
</dbReference>
<dbReference type="InterPro" id="IPR033116">
    <property type="entry name" value="TRYPSIN_SER"/>
</dbReference>
<dbReference type="GO" id="GO:0004252">
    <property type="term" value="F:serine-type endopeptidase activity"/>
    <property type="evidence" value="ECO:0007669"/>
    <property type="project" value="InterPro"/>
</dbReference>
<evidence type="ECO:0000256" key="6">
    <source>
        <dbReference type="ARBA" id="ARBA00023145"/>
    </source>
</evidence>